<dbReference type="STRING" id="1802312.A3C06_02775"/>
<dbReference type="Gene3D" id="3.90.550.10">
    <property type="entry name" value="Spore Coat Polysaccharide Biosynthesis Protein SpsA, Chain A"/>
    <property type="match status" value="1"/>
</dbReference>
<evidence type="ECO:0000313" key="3">
    <source>
        <dbReference type="Proteomes" id="UP000177565"/>
    </source>
</evidence>
<dbReference type="InterPro" id="IPR001173">
    <property type="entry name" value="Glyco_trans_2-like"/>
</dbReference>
<reference evidence="2 3" key="1">
    <citation type="journal article" date="2016" name="Nat. Commun.">
        <title>Thousands of microbial genomes shed light on interconnected biogeochemical processes in an aquifer system.</title>
        <authorList>
            <person name="Anantharaman K."/>
            <person name="Brown C.T."/>
            <person name="Hug L.A."/>
            <person name="Sharon I."/>
            <person name="Castelle C.J."/>
            <person name="Probst A.J."/>
            <person name="Thomas B.C."/>
            <person name="Singh A."/>
            <person name="Wilkins M.J."/>
            <person name="Karaoz U."/>
            <person name="Brodie E.L."/>
            <person name="Williams K.H."/>
            <person name="Hubbard S.S."/>
            <person name="Banfield J.F."/>
        </authorList>
    </citation>
    <scope>NUCLEOTIDE SEQUENCE [LARGE SCALE GENOMIC DNA]</scope>
</reference>
<dbReference type="CDD" id="cd04179">
    <property type="entry name" value="DPM_DPG-synthase_like"/>
    <property type="match status" value="1"/>
</dbReference>
<feature type="domain" description="Glycosyltransferase 2-like" evidence="1">
    <location>
        <begin position="16"/>
        <end position="174"/>
    </location>
</feature>
<dbReference type="SUPFAM" id="SSF53448">
    <property type="entry name" value="Nucleotide-diphospho-sugar transferases"/>
    <property type="match status" value="1"/>
</dbReference>
<evidence type="ECO:0000313" key="2">
    <source>
        <dbReference type="EMBL" id="OHA26476.1"/>
    </source>
</evidence>
<dbReference type="Pfam" id="PF00535">
    <property type="entry name" value="Glycos_transf_2"/>
    <property type="match status" value="1"/>
</dbReference>
<accession>A0A1G2MRH9</accession>
<dbReference type="EMBL" id="MHRQ01000020">
    <property type="protein sequence ID" value="OHA26476.1"/>
    <property type="molecule type" value="Genomic_DNA"/>
</dbReference>
<gene>
    <name evidence="2" type="ORF">A3C06_02775</name>
</gene>
<dbReference type="InterPro" id="IPR029044">
    <property type="entry name" value="Nucleotide-diphossugar_trans"/>
</dbReference>
<evidence type="ECO:0000259" key="1">
    <source>
        <dbReference type="Pfam" id="PF00535"/>
    </source>
</evidence>
<dbReference type="Proteomes" id="UP000177565">
    <property type="component" value="Unassembled WGS sequence"/>
</dbReference>
<sequence>MKPQPQEPKRPKTVAIFIAYKAEKTLETFYKDFPQELFDEIILVDDASPDRTYEIAQKLPMRSYKNPVNLGYGGNMKRAIKLALDSGADAIVDIHPDGEYLPSAIASALGEVKRGAHLVLGNRFGTNKSVAERGMYFWKIIPIAFLNWLDRLFLQVPIHDFHQGFRVYTRKLLETTNYEANSNNYLFSFELIAQAAYHGLHVREVPVETKYEGEKRGASLKNSIRYSLGTFTVLAKYILAKIGFKSEIFK</sequence>
<comment type="caution">
    <text evidence="2">The sequence shown here is derived from an EMBL/GenBank/DDBJ whole genome shotgun (WGS) entry which is preliminary data.</text>
</comment>
<name>A0A1G2MRH9_9BACT</name>
<protein>
    <recommendedName>
        <fullName evidence="1">Glycosyltransferase 2-like domain-containing protein</fullName>
    </recommendedName>
</protein>
<organism evidence="2 3">
    <name type="scientific">Candidatus Taylorbacteria bacterium RIFCSPHIGHO2_02_FULL_46_13</name>
    <dbReference type="NCBI Taxonomy" id="1802312"/>
    <lineage>
        <taxon>Bacteria</taxon>
        <taxon>Candidatus Tayloriibacteriota</taxon>
    </lineage>
</organism>
<dbReference type="PANTHER" id="PTHR48090:SF7">
    <property type="entry name" value="RFBJ PROTEIN"/>
    <property type="match status" value="1"/>
</dbReference>
<dbReference type="PANTHER" id="PTHR48090">
    <property type="entry name" value="UNDECAPRENYL-PHOSPHATE 4-DEOXY-4-FORMAMIDO-L-ARABINOSE TRANSFERASE-RELATED"/>
    <property type="match status" value="1"/>
</dbReference>
<dbReference type="InterPro" id="IPR050256">
    <property type="entry name" value="Glycosyltransferase_2"/>
</dbReference>
<dbReference type="AlphaFoldDB" id="A0A1G2MRH9"/>
<proteinExistence type="predicted"/>